<evidence type="ECO:0000313" key="1">
    <source>
        <dbReference type="EMBL" id="MBH8554966.1"/>
    </source>
</evidence>
<accession>A0A8J7L4M6</accession>
<sequence>MTTRFILSDYVEEAIAQAVSDKLEDGTFVFTSSFPIFSYPRRLAVWTMHSSKS</sequence>
<dbReference type="Proteomes" id="UP000599391">
    <property type="component" value="Unassembled WGS sequence"/>
</dbReference>
<gene>
    <name evidence="1" type="ORF">I8751_21975</name>
</gene>
<dbReference type="RefSeq" id="WP_214441196.1">
    <property type="nucleotide sequence ID" value="NZ_JAECZB010000086.1"/>
</dbReference>
<organism evidence="1 2">
    <name type="scientific">Atlanticothrix silvestris CENA357</name>
    <dbReference type="NCBI Taxonomy" id="1725252"/>
    <lineage>
        <taxon>Bacteria</taxon>
        <taxon>Bacillati</taxon>
        <taxon>Cyanobacteriota</taxon>
        <taxon>Cyanophyceae</taxon>
        <taxon>Nostocales</taxon>
        <taxon>Nodulariaceae</taxon>
        <taxon>Atlanticothrix</taxon>
        <taxon>Atlanticothrix silvestris</taxon>
    </lineage>
</organism>
<name>A0A8J7L4M6_9CYAN</name>
<reference evidence="1 2" key="1">
    <citation type="journal article" date="2021" name="Int. J. Syst. Evol. Microbiol.">
        <title>Amazonocrinis nigriterrae gen. nov., sp. nov., Atlanticothrix silvestris gen. nov., sp. nov. and Dendronalium phyllosphericum gen. nov., sp. nov., nostocacean cyanobacteria from Brazilian environments.</title>
        <authorList>
            <person name="Alvarenga D.O."/>
            <person name="Andreote A.P.D."/>
            <person name="Branco L.H.Z."/>
            <person name="Delbaje E."/>
            <person name="Cruz R.B."/>
            <person name="Varani A.M."/>
            <person name="Fiore M.F."/>
        </authorList>
    </citation>
    <scope>NUCLEOTIDE SEQUENCE [LARGE SCALE GENOMIC DNA]</scope>
    <source>
        <strain evidence="1 2">CENA357</strain>
    </source>
</reference>
<comment type="caution">
    <text evidence="1">The sequence shown here is derived from an EMBL/GenBank/DDBJ whole genome shotgun (WGS) entry which is preliminary data.</text>
</comment>
<proteinExistence type="predicted"/>
<dbReference type="EMBL" id="JAECZB010000086">
    <property type="protein sequence ID" value="MBH8554966.1"/>
    <property type="molecule type" value="Genomic_DNA"/>
</dbReference>
<keyword evidence="2" id="KW-1185">Reference proteome</keyword>
<protein>
    <submittedName>
        <fullName evidence="1">Uncharacterized protein</fullName>
    </submittedName>
</protein>
<dbReference type="AlphaFoldDB" id="A0A8J7L4M6"/>
<evidence type="ECO:0000313" key="2">
    <source>
        <dbReference type="Proteomes" id="UP000599391"/>
    </source>
</evidence>